<dbReference type="RefSeq" id="WP_049696244.1">
    <property type="nucleotide sequence ID" value="NZ_CP128540.1"/>
</dbReference>
<dbReference type="EMBL" id="JAJSRF020000001">
    <property type="protein sequence ID" value="MDM3953233.1"/>
    <property type="molecule type" value="Genomic_DNA"/>
</dbReference>
<reference evidence="1" key="1">
    <citation type="submission" date="2023-06" db="EMBL/GenBank/DDBJ databases">
        <title>MBL-encoding genomic islands in Pseudomonas spp. in Poland.</title>
        <authorList>
            <person name="Urbanowicz P."/>
            <person name="Izdebski R."/>
            <person name="Biedrzycka M."/>
            <person name="Gniadkowski M."/>
        </authorList>
    </citation>
    <scope>NUCLEOTIDE SEQUENCE</scope>
    <source>
        <strain evidence="1">NMI5768_13</strain>
    </source>
</reference>
<dbReference type="AlphaFoldDB" id="A0AAW7HR45"/>
<gene>
    <name evidence="1" type="ORF">LU674_013005</name>
</gene>
<protein>
    <submittedName>
        <fullName evidence="1">Uncharacterized protein</fullName>
    </submittedName>
</protein>
<name>A0AAW7HR45_9PSED</name>
<proteinExistence type="predicted"/>
<dbReference type="Proteomes" id="UP001165439">
    <property type="component" value="Unassembled WGS sequence"/>
</dbReference>
<evidence type="ECO:0000313" key="1">
    <source>
        <dbReference type="EMBL" id="MDM3953233.1"/>
    </source>
</evidence>
<comment type="caution">
    <text evidence="1">The sequence shown here is derived from an EMBL/GenBank/DDBJ whole genome shotgun (WGS) entry which is preliminary data.</text>
</comment>
<dbReference type="GeneID" id="83680969"/>
<accession>A0AAW7HR45</accession>
<sequence length="236" mass="25759">MKELTLYLDDLTPGQLSMKRLAEYLRALAALYGCEDSVHFDRVETGSAQLKSFVEEKAFPLIMNQVREVSGGLGKKSAVTAYKTLAGYMAADGTGASIRSGGAQIFQFPRVKPEEPPLRLVKPSSIQGRLYSVGGKDETVPVRIEGSDNESLLCEADVAVAERLAQLLFKPVRLHGKGEWVRSEGGAWKLVKLKVSTFEKLEDIGFKEAIARLKAVGGVDWNDMSDAHTGILETRG</sequence>
<organism evidence="1 2">
    <name type="scientific">Pseudomonas alloputida</name>
    <dbReference type="NCBI Taxonomy" id="1940621"/>
    <lineage>
        <taxon>Bacteria</taxon>
        <taxon>Pseudomonadati</taxon>
        <taxon>Pseudomonadota</taxon>
        <taxon>Gammaproteobacteria</taxon>
        <taxon>Pseudomonadales</taxon>
        <taxon>Pseudomonadaceae</taxon>
        <taxon>Pseudomonas</taxon>
    </lineage>
</organism>
<evidence type="ECO:0000313" key="2">
    <source>
        <dbReference type="Proteomes" id="UP001165439"/>
    </source>
</evidence>